<evidence type="ECO:0000256" key="1">
    <source>
        <dbReference type="SAM" id="MobiDB-lite"/>
    </source>
</evidence>
<dbReference type="RefSeq" id="WP_121281648.1">
    <property type="nucleotide sequence ID" value="NZ_RBZV01000018.1"/>
</dbReference>
<dbReference type="GO" id="GO:0005737">
    <property type="term" value="C:cytoplasm"/>
    <property type="evidence" value="ECO:0007669"/>
    <property type="project" value="TreeGrafter"/>
</dbReference>
<dbReference type="EMBL" id="RBZV01000018">
    <property type="protein sequence ID" value="RKP43595.1"/>
    <property type="molecule type" value="Genomic_DNA"/>
</dbReference>
<dbReference type="AlphaFoldDB" id="A0A494WYI5"/>
<organism evidence="3 4">
    <name type="scientific">Trinickia fusca</name>
    <dbReference type="NCBI Taxonomy" id="2419777"/>
    <lineage>
        <taxon>Bacteria</taxon>
        <taxon>Pseudomonadati</taxon>
        <taxon>Pseudomonadota</taxon>
        <taxon>Betaproteobacteria</taxon>
        <taxon>Burkholderiales</taxon>
        <taxon>Burkholderiaceae</taxon>
        <taxon>Trinickia</taxon>
    </lineage>
</organism>
<feature type="region of interest" description="Disordered" evidence="1">
    <location>
        <begin position="352"/>
        <end position="372"/>
    </location>
</feature>
<proteinExistence type="predicted"/>
<evidence type="ECO:0000313" key="3">
    <source>
        <dbReference type="EMBL" id="RKP43595.1"/>
    </source>
</evidence>
<dbReference type="Gene3D" id="3.40.50.720">
    <property type="entry name" value="NAD(P)-binding Rossmann-like Domain"/>
    <property type="match status" value="2"/>
</dbReference>
<dbReference type="SUPFAM" id="SSF51735">
    <property type="entry name" value="NAD(P)-binding Rossmann-fold domains"/>
    <property type="match status" value="1"/>
</dbReference>
<reference evidence="3 4" key="1">
    <citation type="submission" date="2018-10" db="EMBL/GenBank/DDBJ databases">
        <title>Paraburkholderia sp. 7MK8-2, isolated from soil.</title>
        <authorList>
            <person name="Gao Z.-H."/>
            <person name="Qiu L.-H."/>
        </authorList>
    </citation>
    <scope>NUCLEOTIDE SEQUENCE [LARGE SCALE GENOMIC DNA]</scope>
    <source>
        <strain evidence="3 4">7MK8-2</strain>
    </source>
</reference>
<dbReference type="Proteomes" id="UP000280434">
    <property type="component" value="Unassembled WGS sequence"/>
</dbReference>
<dbReference type="PANTHER" id="PTHR48079:SF6">
    <property type="entry name" value="NAD(P)-BINDING DOMAIN-CONTAINING PROTEIN-RELATED"/>
    <property type="match status" value="1"/>
</dbReference>
<evidence type="ECO:0000259" key="2">
    <source>
        <dbReference type="Pfam" id="PF01370"/>
    </source>
</evidence>
<protein>
    <submittedName>
        <fullName evidence="3">NAD-dependent epimerase/dehydratase family protein</fullName>
    </submittedName>
</protein>
<accession>A0A494WYI5</accession>
<name>A0A494WYI5_9BURK</name>
<dbReference type="GO" id="GO:0004029">
    <property type="term" value="F:aldehyde dehydrogenase (NAD+) activity"/>
    <property type="evidence" value="ECO:0007669"/>
    <property type="project" value="TreeGrafter"/>
</dbReference>
<sequence length="372" mass="40572">MNATRILRRPRVLIVGCGDVGLRCARRLLARSPHVRVIALTSRPERAAVLRAAGVMPIVGDLDVPHSLRLLAGIAPTVLHLAPPPASGEDDPRTRALIAALTAPRRMRAAHAVRATTGRLRTRSHGQFKPAAGTRETRIVTDAFAPARVPRLPVRLVYASTTGVYGDCGGALIDETQPVRPVNARAKRRVAAERRLRAATARGALTAHIVRIPGIYAEDRLPLARIERGMPALIDAHDVYTNHIHADDLAAIMLRAATHGRPARVVHASDDTVMKMGAYFDRVADAFGLARVPRITLEAAEQQLEPVTLSFMRESRRLANTRLKRELRVALRYPDVDDFLRTVGVEDVNSVKSAPATPRAAKSTAGRRSARR</sequence>
<dbReference type="PANTHER" id="PTHR48079">
    <property type="entry name" value="PROTEIN YEEZ"/>
    <property type="match status" value="1"/>
</dbReference>
<feature type="domain" description="NAD-dependent epimerase/dehydratase" evidence="2">
    <location>
        <begin position="12"/>
        <end position="262"/>
    </location>
</feature>
<dbReference type="InterPro" id="IPR051783">
    <property type="entry name" value="NAD(P)-dependent_oxidoreduct"/>
</dbReference>
<evidence type="ECO:0000313" key="4">
    <source>
        <dbReference type="Proteomes" id="UP000280434"/>
    </source>
</evidence>
<gene>
    <name evidence="3" type="ORF">D7S89_25490</name>
</gene>
<dbReference type="OrthoDB" id="9808276at2"/>
<dbReference type="InterPro" id="IPR001509">
    <property type="entry name" value="Epimerase_deHydtase"/>
</dbReference>
<dbReference type="Pfam" id="PF01370">
    <property type="entry name" value="Epimerase"/>
    <property type="match status" value="1"/>
</dbReference>
<dbReference type="InterPro" id="IPR036291">
    <property type="entry name" value="NAD(P)-bd_dom_sf"/>
</dbReference>
<comment type="caution">
    <text evidence="3">The sequence shown here is derived from an EMBL/GenBank/DDBJ whole genome shotgun (WGS) entry which is preliminary data.</text>
</comment>
<keyword evidence="4" id="KW-1185">Reference proteome</keyword>